<proteinExistence type="predicted"/>
<dbReference type="Proteomes" id="UP000218702">
    <property type="component" value="Chromosome"/>
</dbReference>
<dbReference type="AlphaFoldDB" id="A0A1Z4V8Y5"/>
<dbReference type="InterPro" id="IPR024700">
    <property type="entry name" value="UCP020217"/>
</dbReference>
<dbReference type="Pfam" id="PF18765">
    <property type="entry name" value="Polbeta"/>
    <property type="match status" value="1"/>
</dbReference>
<keyword evidence="3" id="KW-1185">Reference proteome</keyword>
<organism evidence="2 3">
    <name type="scientific">Dolichospermum compactum NIES-806</name>
    <dbReference type="NCBI Taxonomy" id="1973481"/>
    <lineage>
        <taxon>Bacteria</taxon>
        <taxon>Bacillati</taxon>
        <taxon>Cyanobacteriota</taxon>
        <taxon>Cyanophyceae</taxon>
        <taxon>Nostocales</taxon>
        <taxon>Aphanizomenonaceae</taxon>
        <taxon>Dolichospermum</taxon>
        <taxon>Dolichospermum compactum</taxon>
    </lineage>
</organism>
<dbReference type="KEGG" id="dcm:NIES806_40750"/>
<evidence type="ECO:0000313" key="3">
    <source>
        <dbReference type="Proteomes" id="UP000218702"/>
    </source>
</evidence>
<dbReference type="InterPro" id="IPR043519">
    <property type="entry name" value="NT_sf"/>
</dbReference>
<accession>A0A1Z4V8Y5</accession>
<dbReference type="InterPro" id="IPR041633">
    <property type="entry name" value="Polbeta"/>
</dbReference>
<dbReference type="CDD" id="cd05403">
    <property type="entry name" value="NT_KNTase_like"/>
    <property type="match status" value="1"/>
</dbReference>
<sequence length="137" mass="16133">MALGGSPERQKFTAEFAEKYMKQWHSPKLDDIIQERRYKLEQERKDLIVKTKQWLDEFSPEFGIDEAYIFGSVTRGGKFRQNSDVDVAVENINPEQYCLAISLLSTYLERDVDIIRLNDCHFSDRIRQTGILWKKTP</sequence>
<dbReference type="Gene3D" id="3.30.460.10">
    <property type="entry name" value="Beta Polymerase, domain 2"/>
    <property type="match status" value="1"/>
</dbReference>
<protein>
    <recommendedName>
        <fullName evidence="1">Polymerase beta nucleotidyltransferase domain-containing protein</fullName>
    </recommendedName>
</protein>
<reference evidence="2 3" key="1">
    <citation type="submission" date="2017-06" db="EMBL/GenBank/DDBJ databases">
        <title>Genome sequencing of cyanobaciteial culture collection at National Institute for Environmental Studies (NIES).</title>
        <authorList>
            <person name="Hirose Y."/>
            <person name="Shimura Y."/>
            <person name="Fujisawa T."/>
            <person name="Nakamura Y."/>
            <person name="Kawachi M."/>
        </authorList>
    </citation>
    <scope>NUCLEOTIDE SEQUENCE [LARGE SCALE GENOMIC DNA]</scope>
    <source>
        <strain evidence="2 3">NIES-806</strain>
    </source>
</reference>
<evidence type="ECO:0000313" key="2">
    <source>
        <dbReference type="EMBL" id="BAZ87843.1"/>
    </source>
</evidence>
<dbReference type="PIRSF" id="PIRSF020217">
    <property type="entry name" value="UCP020217"/>
    <property type="match status" value="1"/>
</dbReference>
<gene>
    <name evidence="2" type="ORF">NIES806_40750</name>
</gene>
<name>A0A1Z4V8Y5_9CYAN</name>
<dbReference type="SUPFAM" id="SSF81301">
    <property type="entry name" value="Nucleotidyltransferase"/>
    <property type="match status" value="1"/>
</dbReference>
<dbReference type="EMBL" id="AP018316">
    <property type="protein sequence ID" value="BAZ87843.1"/>
    <property type="molecule type" value="Genomic_DNA"/>
</dbReference>
<evidence type="ECO:0000259" key="1">
    <source>
        <dbReference type="Pfam" id="PF18765"/>
    </source>
</evidence>
<feature type="domain" description="Polymerase beta nucleotidyltransferase" evidence="1">
    <location>
        <begin position="58"/>
        <end position="132"/>
    </location>
</feature>